<name>I7MIA3_TETTS</name>
<dbReference type="RefSeq" id="XP_001011282.1">
    <property type="nucleotide sequence ID" value="XM_001011282.1"/>
</dbReference>
<feature type="region of interest" description="Disordered" evidence="1">
    <location>
        <begin position="103"/>
        <end position="123"/>
    </location>
</feature>
<feature type="compositionally biased region" description="Polar residues" evidence="1">
    <location>
        <begin position="103"/>
        <end position="115"/>
    </location>
</feature>
<dbReference type="KEGG" id="tet:TTHERM_00146430"/>
<accession>I7MIA3</accession>
<dbReference type="GeneID" id="7840164"/>
<sequence>MSSNESEMMDDVEFYSFIQVNEDLSNSQEQSSQVIYDNHQQILQDQKEINLSTQNVGEEQFFKKLSQAFYSTQKDFSKTQKKNSIIEDESQNLQSKLNCLENQNTQPQTPKSRQPTKSEDQLETKSHHLLKNYQIKKIQKHPQHIDLTTYESSSIKKQQAPNLTSTDYNLQQNSEFNFQDGISITSDNQKGKKLIFIQKNAQNNIGNTENNQENQYFNQQQNNKFIQTQFNQPNQRYSTNQEIIQSKPINHRLIIQNKNPENGLEKQRLNQLNLNIQREKKADEIETIILNESQEMRNNLQKKQINLVYKNKQDLLNELQNNQFEQNDLKNHYQWQPLSSRPALNTNNTTNIQNSVKTNQIENNFFEISDNQQKQHFINQKRQIQVNNNHNNFNKNEVNQSSYNYNPHFFKRNSVQEKVDEVKSNFINTPKQVLNDRNKDEKANKLNTMMVLNQNQIIQNDNDLRQRIKDALNNKFTPQQKKSILLSSQKKGLTTPRQLLNQNTNGFQTLQSKQNLMSNLQFNNNNNNIDNILAVQHQTPLSNRELVINNQSQIENNSLKKIILQRPQKQINNTQNKLRLNQNNQHIQVESNIQIGSNITQSQPQSSQNYVNQNSINLTNSLKFQIGNSIKNQINQDTENINNKSKNNFFSQVIKSKTIQNLNKYQTQNELTKLPLSNSQKLIEYPQQSQGNQNFNNLSLKNIASQKAINLITQSGSKKKTLLINQNQKVESIYTANFEQEYQNSQRAD</sequence>
<evidence type="ECO:0000313" key="3">
    <source>
        <dbReference type="Proteomes" id="UP000009168"/>
    </source>
</evidence>
<reference evidence="3" key="1">
    <citation type="journal article" date="2006" name="PLoS Biol.">
        <title>Macronuclear genome sequence of the ciliate Tetrahymena thermophila, a model eukaryote.</title>
        <authorList>
            <person name="Eisen J.A."/>
            <person name="Coyne R.S."/>
            <person name="Wu M."/>
            <person name="Wu D."/>
            <person name="Thiagarajan M."/>
            <person name="Wortman J.R."/>
            <person name="Badger J.H."/>
            <person name="Ren Q."/>
            <person name="Amedeo P."/>
            <person name="Jones K.M."/>
            <person name="Tallon L.J."/>
            <person name="Delcher A.L."/>
            <person name="Salzberg S.L."/>
            <person name="Silva J.C."/>
            <person name="Haas B.J."/>
            <person name="Majoros W.H."/>
            <person name="Farzad M."/>
            <person name="Carlton J.M."/>
            <person name="Smith R.K. Jr."/>
            <person name="Garg J."/>
            <person name="Pearlman R.E."/>
            <person name="Karrer K.M."/>
            <person name="Sun L."/>
            <person name="Manning G."/>
            <person name="Elde N.C."/>
            <person name="Turkewitz A.P."/>
            <person name="Asai D.J."/>
            <person name="Wilkes D.E."/>
            <person name="Wang Y."/>
            <person name="Cai H."/>
            <person name="Collins K."/>
            <person name="Stewart B.A."/>
            <person name="Lee S.R."/>
            <person name="Wilamowska K."/>
            <person name="Weinberg Z."/>
            <person name="Ruzzo W.L."/>
            <person name="Wloga D."/>
            <person name="Gaertig J."/>
            <person name="Frankel J."/>
            <person name="Tsao C.-C."/>
            <person name="Gorovsky M.A."/>
            <person name="Keeling P.J."/>
            <person name="Waller R.F."/>
            <person name="Patron N.J."/>
            <person name="Cherry J.M."/>
            <person name="Stover N.A."/>
            <person name="Krieger C.J."/>
            <person name="del Toro C."/>
            <person name="Ryder H.F."/>
            <person name="Williamson S.C."/>
            <person name="Barbeau R.A."/>
            <person name="Hamilton E.P."/>
            <person name="Orias E."/>
        </authorList>
    </citation>
    <scope>NUCLEOTIDE SEQUENCE [LARGE SCALE GENOMIC DNA]</scope>
    <source>
        <strain evidence="3">SB210</strain>
    </source>
</reference>
<dbReference type="EMBL" id="GG662793">
    <property type="protein sequence ID" value="EAR91037.1"/>
    <property type="molecule type" value="Genomic_DNA"/>
</dbReference>
<dbReference type="AlphaFoldDB" id="I7MIA3"/>
<dbReference type="InParanoid" id="I7MIA3"/>
<protein>
    <submittedName>
        <fullName evidence="2">Uncharacterized protein</fullName>
    </submittedName>
</protein>
<gene>
    <name evidence="2" type="ORF">TTHERM_00146430</name>
</gene>
<dbReference type="HOGENOM" id="CLU_371556_0_0_1"/>
<dbReference type="Proteomes" id="UP000009168">
    <property type="component" value="Unassembled WGS sequence"/>
</dbReference>
<evidence type="ECO:0000256" key="1">
    <source>
        <dbReference type="SAM" id="MobiDB-lite"/>
    </source>
</evidence>
<proteinExistence type="predicted"/>
<keyword evidence="3" id="KW-1185">Reference proteome</keyword>
<evidence type="ECO:0000313" key="2">
    <source>
        <dbReference type="EMBL" id="EAR91037.1"/>
    </source>
</evidence>
<dbReference type="OMA" id="ISKDWET"/>
<organism evidence="2 3">
    <name type="scientific">Tetrahymena thermophila (strain SB210)</name>
    <dbReference type="NCBI Taxonomy" id="312017"/>
    <lineage>
        <taxon>Eukaryota</taxon>
        <taxon>Sar</taxon>
        <taxon>Alveolata</taxon>
        <taxon>Ciliophora</taxon>
        <taxon>Intramacronucleata</taxon>
        <taxon>Oligohymenophorea</taxon>
        <taxon>Hymenostomatida</taxon>
        <taxon>Tetrahymenina</taxon>
        <taxon>Tetrahymenidae</taxon>
        <taxon>Tetrahymena</taxon>
    </lineage>
</organism>